<dbReference type="Proteomes" id="UP000178764">
    <property type="component" value="Unassembled WGS sequence"/>
</dbReference>
<sequence>MTEENETLYYRVDKDTFDLYLAIRDELSRTFTVCGKTFRIFYIDFEEIKKKLRVGLLQHGNGWTDDHIKKLPELLRKLKNLGLLRRLSSRYSEPIQKHFANSCKFPKRFYKIEWADSDLFFGFDGVPLLKTRKKCLKPET</sequence>
<reference evidence="1 2" key="1">
    <citation type="journal article" date="2016" name="Nat. Commun.">
        <title>Thousands of microbial genomes shed light on interconnected biogeochemical processes in an aquifer system.</title>
        <authorList>
            <person name="Anantharaman K."/>
            <person name="Brown C.T."/>
            <person name="Hug L.A."/>
            <person name="Sharon I."/>
            <person name="Castelle C.J."/>
            <person name="Probst A.J."/>
            <person name="Thomas B.C."/>
            <person name="Singh A."/>
            <person name="Wilkins M.J."/>
            <person name="Karaoz U."/>
            <person name="Brodie E.L."/>
            <person name="Williams K.H."/>
            <person name="Hubbard S.S."/>
            <person name="Banfield J.F."/>
        </authorList>
    </citation>
    <scope>NUCLEOTIDE SEQUENCE [LARGE SCALE GENOMIC DNA]</scope>
</reference>
<dbReference type="EMBL" id="MEZT01000003">
    <property type="protein sequence ID" value="OGD57343.1"/>
    <property type="molecule type" value="Genomic_DNA"/>
</dbReference>
<name>A0A1F5DQD6_9BACT</name>
<evidence type="ECO:0000313" key="1">
    <source>
        <dbReference type="EMBL" id="OGD57343.1"/>
    </source>
</evidence>
<accession>A0A1F5DQD6</accession>
<protein>
    <submittedName>
        <fullName evidence="1">Uncharacterized protein</fullName>
    </submittedName>
</protein>
<comment type="caution">
    <text evidence="1">The sequence shown here is derived from an EMBL/GenBank/DDBJ whole genome shotgun (WGS) entry which is preliminary data.</text>
</comment>
<evidence type="ECO:0000313" key="2">
    <source>
        <dbReference type="Proteomes" id="UP000178764"/>
    </source>
</evidence>
<organism evidence="1 2">
    <name type="scientific">Candidatus Berkelbacteria bacterium RBG_13_40_8</name>
    <dbReference type="NCBI Taxonomy" id="1797467"/>
    <lineage>
        <taxon>Bacteria</taxon>
        <taxon>Candidatus Berkelbacteria</taxon>
    </lineage>
</organism>
<dbReference type="AlphaFoldDB" id="A0A1F5DQD6"/>
<proteinExistence type="predicted"/>
<gene>
    <name evidence="1" type="ORF">A2V71_00805</name>
</gene>